<dbReference type="KEGG" id="aman:B6F84_12825"/>
<dbReference type="InterPro" id="IPR002934">
    <property type="entry name" value="Polymerase_NTP_transf_dom"/>
</dbReference>
<proteinExistence type="predicted"/>
<sequence>MGKGKSAIESQKKMIDLAKNIVLKIAKDLPLTEVYIFGSRARCDYLDSSDIDLVFVLRGIKKLTVFERMNMISKYISGRVDYIVLDEEEKDRLPKDSKLFWNIRNGFIEKDYDK</sequence>
<protein>
    <submittedName>
        <fullName evidence="2">DNA polymerase subunit beta</fullName>
    </submittedName>
</protein>
<dbReference type="PANTHER" id="PTHR33933">
    <property type="entry name" value="NUCLEOTIDYLTRANSFERASE"/>
    <property type="match status" value="1"/>
</dbReference>
<dbReference type="PANTHER" id="PTHR33933:SF1">
    <property type="entry name" value="PROTEIN ADENYLYLTRANSFERASE MNTA-RELATED"/>
    <property type="match status" value="1"/>
</dbReference>
<dbReference type="Pfam" id="PF01909">
    <property type="entry name" value="NTP_transf_2"/>
    <property type="match status" value="1"/>
</dbReference>
<dbReference type="EMBL" id="CP020477">
    <property type="protein sequence ID" value="ARM76814.1"/>
    <property type="molecule type" value="Genomic_DNA"/>
</dbReference>
<evidence type="ECO:0000313" key="3">
    <source>
        <dbReference type="Proteomes" id="UP000193404"/>
    </source>
</evidence>
<evidence type="ECO:0000259" key="1">
    <source>
        <dbReference type="Pfam" id="PF01909"/>
    </source>
</evidence>
<dbReference type="GeneID" id="41591823"/>
<name>A0A1W6K2Z4_9CREN</name>
<dbReference type="GO" id="GO:0016779">
    <property type="term" value="F:nucleotidyltransferase activity"/>
    <property type="evidence" value="ECO:0007669"/>
    <property type="project" value="InterPro"/>
</dbReference>
<dbReference type="AlphaFoldDB" id="A0A1W6K2Z4"/>
<accession>A0A1W6K2Z4</accession>
<dbReference type="RefSeq" id="WP_148692611.1">
    <property type="nucleotide sequence ID" value="NZ_CP020477.1"/>
</dbReference>
<organism evidence="2 3">
    <name type="scientific">Acidianus manzaensis</name>
    <dbReference type="NCBI Taxonomy" id="282676"/>
    <lineage>
        <taxon>Archaea</taxon>
        <taxon>Thermoproteota</taxon>
        <taxon>Thermoprotei</taxon>
        <taxon>Sulfolobales</taxon>
        <taxon>Sulfolobaceae</taxon>
        <taxon>Acidianus</taxon>
    </lineage>
</organism>
<feature type="domain" description="Polymerase nucleotidyl transferase" evidence="1">
    <location>
        <begin position="22"/>
        <end position="91"/>
    </location>
</feature>
<gene>
    <name evidence="2" type="ORF">B6F84_12825</name>
</gene>
<dbReference type="Proteomes" id="UP000193404">
    <property type="component" value="Chromosome"/>
</dbReference>
<keyword evidence="3" id="KW-1185">Reference proteome</keyword>
<reference evidence="2 3" key="1">
    <citation type="submission" date="2017-03" db="EMBL/GenBank/DDBJ databases">
        <title>Sulfur activation and transportation mechanism of thermophilic Archaea Acidianus manzaensis YN-25.</title>
        <authorList>
            <person name="Ma Y."/>
            <person name="Yang Y."/>
            <person name="Xia J."/>
        </authorList>
    </citation>
    <scope>NUCLEOTIDE SEQUENCE [LARGE SCALE GENOMIC DNA]</scope>
    <source>
        <strain evidence="2 3">YN-25</strain>
    </source>
</reference>
<dbReference type="Gene3D" id="3.30.460.10">
    <property type="entry name" value="Beta Polymerase, domain 2"/>
    <property type="match status" value="1"/>
</dbReference>
<evidence type="ECO:0000313" key="2">
    <source>
        <dbReference type="EMBL" id="ARM76814.1"/>
    </source>
</evidence>
<dbReference type="SUPFAM" id="SSF81301">
    <property type="entry name" value="Nucleotidyltransferase"/>
    <property type="match status" value="1"/>
</dbReference>
<dbReference type="CDD" id="cd05403">
    <property type="entry name" value="NT_KNTase_like"/>
    <property type="match status" value="1"/>
</dbReference>
<dbReference type="OrthoDB" id="9287at2157"/>
<dbReference type="InterPro" id="IPR052548">
    <property type="entry name" value="Type_VII_TA_antitoxin"/>
</dbReference>
<dbReference type="InterPro" id="IPR043519">
    <property type="entry name" value="NT_sf"/>
</dbReference>
<dbReference type="STRING" id="282676.B6F84_12825"/>